<name>A0A9D9GXK0_9BACT</name>
<dbReference type="AlphaFoldDB" id="A0A9D9GXK0"/>
<evidence type="ECO:0000313" key="2">
    <source>
        <dbReference type="Proteomes" id="UP000823632"/>
    </source>
</evidence>
<evidence type="ECO:0000313" key="1">
    <source>
        <dbReference type="EMBL" id="MBO8430790.1"/>
    </source>
</evidence>
<reference evidence="1" key="1">
    <citation type="submission" date="2020-10" db="EMBL/GenBank/DDBJ databases">
        <authorList>
            <person name="Gilroy R."/>
        </authorList>
    </citation>
    <scope>NUCLEOTIDE SEQUENCE</scope>
    <source>
        <strain evidence="1">10192</strain>
    </source>
</reference>
<protein>
    <submittedName>
        <fullName evidence="1">Uncharacterized protein</fullName>
    </submittedName>
</protein>
<dbReference type="Proteomes" id="UP000823632">
    <property type="component" value="Unassembled WGS sequence"/>
</dbReference>
<accession>A0A9D9GXK0</accession>
<comment type="caution">
    <text evidence="1">The sequence shown here is derived from an EMBL/GenBank/DDBJ whole genome shotgun (WGS) entry which is preliminary data.</text>
</comment>
<sequence length="240" mass="26873">MASLRNFINAITNDNKIYTAEDIGEMTNREFLDNEKAIDYQLNNLGIPRRANLAGNSDVVYVHSYTRDDGTEVRAHYRSKPDGVGSNNYEHSGTSTGAAAGIEQPTLLEGGITYNNYPLQSRVTIDDYPQTIEDSLFGVVNRGILDLGINTYGKYKLKQEDAVSLWNVASKGVTQKSTEDYINRNGKFYNNIGEIVKDFPQYKEQIKEKVKKQFKKDDVPAIVFHENSSVAKAISKSAEL</sequence>
<dbReference type="EMBL" id="JADIND010000112">
    <property type="protein sequence ID" value="MBO8430790.1"/>
    <property type="molecule type" value="Genomic_DNA"/>
</dbReference>
<reference evidence="1" key="2">
    <citation type="journal article" date="2021" name="PeerJ">
        <title>Extensive microbial diversity within the chicken gut microbiome revealed by metagenomics and culture.</title>
        <authorList>
            <person name="Gilroy R."/>
            <person name="Ravi A."/>
            <person name="Getino M."/>
            <person name="Pursley I."/>
            <person name="Horton D.L."/>
            <person name="Alikhan N.F."/>
            <person name="Baker D."/>
            <person name="Gharbi K."/>
            <person name="Hall N."/>
            <person name="Watson M."/>
            <person name="Adriaenssens E.M."/>
            <person name="Foster-Nyarko E."/>
            <person name="Jarju S."/>
            <person name="Secka A."/>
            <person name="Antonio M."/>
            <person name="Oren A."/>
            <person name="Chaudhuri R.R."/>
            <person name="La Ragione R."/>
            <person name="Hildebrand F."/>
            <person name="Pallen M.J."/>
        </authorList>
    </citation>
    <scope>NUCLEOTIDE SEQUENCE</scope>
    <source>
        <strain evidence="1">10192</strain>
    </source>
</reference>
<feature type="non-terminal residue" evidence="1">
    <location>
        <position position="240"/>
    </location>
</feature>
<organism evidence="1 2">
    <name type="scientific">Candidatus Scatousia excrementipullorum</name>
    <dbReference type="NCBI Taxonomy" id="2840936"/>
    <lineage>
        <taxon>Bacteria</taxon>
        <taxon>Candidatus Scatousia</taxon>
    </lineage>
</organism>
<proteinExistence type="predicted"/>
<gene>
    <name evidence="1" type="ORF">IAC76_05330</name>
</gene>